<proteinExistence type="predicted"/>
<dbReference type="OrthoDB" id="4229635at2"/>
<evidence type="ECO:0000256" key="1">
    <source>
        <dbReference type="PROSITE-ProRule" id="PRU00278"/>
    </source>
</evidence>
<dbReference type="Pfam" id="PF13616">
    <property type="entry name" value="Rotamase_3"/>
    <property type="match status" value="1"/>
</dbReference>
<keyword evidence="4" id="KW-1185">Reference proteome</keyword>
<accession>A0A1M7XXU1</accession>
<keyword evidence="1" id="KW-0697">Rotamase</keyword>
<gene>
    <name evidence="3" type="ORF">SAMN02745217_00355</name>
</gene>
<dbReference type="Proteomes" id="UP000184612">
    <property type="component" value="Unassembled WGS sequence"/>
</dbReference>
<evidence type="ECO:0000313" key="3">
    <source>
        <dbReference type="EMBL" id="SHO43789.1"/>
    </source>
</evidence>
<feature type="domain" description="PpiC" evidence="2">
    <location>
        <begin position="213"/>
        <end position="318"/>
    </location>
</feature>
<dbReference type="Gene3D" id="3.10.50.40">
    <property type="match status" value="1"/>
</dbReference>
<dbReference type="GO" id="GO:0003755">
    <property type="term" value="F:peptidyl-prolyl cis-trans isomerase activity"/>
    <property type="evidence" value="ECO:0007669"/>
    <property type="project" value="UniProtKB-KW"/>
</dbReference>
<keyword evidence="1" id="KW-0413">Isomerase</keyword>
<dbReference type="AlphaFoldDB" id="A0A1M7XXU1"/>
<dbReference type="InterPro" id="IPR000297">
    <property type="entry name" value="PPIase_PpiC"/>
</dbReference>
<organism evidence="3 4">
    <name type="scientific">Anaerocolumna xylanovorans DSM 12503</name>
    <dbReference type="NCBI Taxonomy" id="1121345"/>
    <lineage>
        <taxon>Bacteria</taxon>
        <taxon>Bacillati</taxon>
        <taxon>Bacillota</taxon>
        <taxon>Clostridia</taxon>
        <taxon>Lachnospirales</taxon>
        <taxon>Lachnospiraceae</taxon>
        <taxon>Anaerocolumna</taxon>
    </lineage>
</organism>
<dbReference type="Pfam" id="PF13623">
    <property type="entry name" value="SurA_N_2"/>
    <property type="match status" value="1"/>
</dbReference>
<evidence type="ECO:0000259" key="2">
    <source>
        <dbReference type="PROSITE" id="PS50198"/>
    </source>
</evidence>
<dbReference type="RefSeq" id="WP_073587086.1">
    <property type="nucleotide sequence ID" value="NZ_FRFD01000003.1"/>
</dbReference>
<dbReference type="SUPFAM" id="SSF54534">
    <property type="entry name" value="FKBP-like"/>
    <property type="match status" value="1"/>
</dbReference>
<name>A0A1M7XXU1_9FIRM</name>
<dbReference type="EMBL" id="FRFD01000003">
    <property type="protein sequence ID" value="SHO43789.1"/>
    <property type="molecule type" value="Genomic_DNA"/>
</dbReference>
<dbReference type="InterPro" id="IPR046357">
    <property type="entry name" value="PPIase_dom_sf"/>
</dbReference>
<dbReference type="InterPro" id="IPR050245">
    <property type="entry name" value="PrsA_foldase"/>
</dbReference>
<sequence length="369" mass="42654">MKRSKNLSIVKKHYLFNKGKRLFLILLVIVAALLSLFITCRMASGKNDFSIVAKVNGENIYLREYKQRLYGVRANVYDYFNKKYNANDSKSFWNKSYGGEVPIEAARKKALDECIQIKVQQILLKDKGIQEDISYKTFLKGLDEENKARKEAVKNQRVIFGPLQFGEKEYFEYQFSQMIIGLKEKMGEDDFKIDDNDEKALYDQIKNEDFKNPDSVKVERIIIPYAQMNGVVDESKKQDAKLRIDKIKQMLDSGENFEKLAKLNNPDNSLETKIFDSSTAKTDELTPKLLECAGKLAVGEISNVFDENNIYSIIKCVEHKNMGVKSFGEVKEAIRQMLIEKAYNEYINKLVKNAKVEVNQEIYSHIFID</sequence>
<evidence type="ECO:0000313" key="4">
    <source>
        <dbReference type="Proteomes" id="UP000184612"/>
    </source>
</evidence>
<dbReference type="PANTHER" id="PTHR47245:SF2">
    <property type="entry name" value="PEPTIDYL-PROLYL CIS-TRANS ISOMERASE HP_0175-RELATED"/>
    <property type="match status" value="1"/>
</dbReference>
<dbReference type="SUPFAM" id="SSF109998">
    <property type="entry name" value="Triger factor/SurA peptide-binding domain-like"/>
    <property type="match status" value="1"/>
</dbReference>
<protein>
    <submittedName>
        <fullName evidence="3">SurA N-terminal domain-containing protein</fullName>
    </submittedName>
</protein>
<dbReference type="STRING" id="1121345.SAMN02745217_00355"/>
<reference evidence="3 4" key="1">
    <citation type="submission" date="2016-12" db="EMBL/GenBank/DDBJ databases">
        <authorList>
            <person name="Song W.-J."/>
            <person name="Kurnit D.M."/>
        </authorList>
    </citation>
    <scope>NUCLEOTIDE SEQUENCE [LARGE SCALE GENOMIC DNA]</scope>
    <source>
        <strain evidence="3 4">DSM 12503</strain>
    </source>
</reference>
<dbReference type="InterPro" id="IPR027304">
    <property type="entry name" value="Trigger_fact/SurA_dom_sf"/>
</dbReference>
<dbReference type="PANTHER" id="PTHR47245">
    <property type="entry name" value="PEPTIDYLPROLYL ISOMERASE"/>
    <property type="match status" value="1"/>
</dbReference>
<dbReference type="PROSITE" id="PS50198">
    <property type="entry name" value="PPIC_PPIASE_2"/>
    <property type="match status" value="1"/>
</dbReference>